<dbReference type="KEGG" id="bsb:Bresu_2567"/>
<dbReference type="HOGENOM" id="CLU_071003_5_1_5"/>
<dbReference type="Pfam" id="PF04264">
    <property type="entry name" value="YceI"/>
    <property type="match status" value="1"/>
</dbReference>
<dbReference type="PANTHER" id="PTHR34406:SF1">
    <property type="entry name" value="PROTEIN YCEI"/>
    <property type="match status" value="1"/>
</dbReference>
<reference evidence="4" key="1">
    <citation type="journal article" date="2011" name="J. Bacteriol.">
        <title>Genome sequences of eight morphologically diverse alphaproteobacteria.</title>
        <authorList>
            <consortium name="US DOE Joint Genome Institute"/>
            <person name="Brown P.J."/>
            <person name="Kysela D.T."/>
            <person name="Buechlein A."/>
            <person name="Hemmerich C."/>
            <person name="Brun Y.V."/>
        </authorList>
    </citation>
    <scope>NUCLEOTIDE SEQUENCE [LARGE SCALE GENOMIC DNA]</scope>
    <source>
        <strain evidence="4">ATCC 15264 / DSM 4735 / LMG 14903 / NBRC 16000 / CB 81</strain>
    </source>
</reference>
<dbReference type="AlphaFoldDB" id="D9QLI0"/>
<name>D9QLI0_BRESC</name>
<feature type="domain" description="Lipid/polyisoprenoid-binding YceI-like" evidence="2">
    <location>
        <begin position="31"/>
        <end position="190"/>
    </location>
</feature>
<evidence type="ECO:0000256" key="1">
    <source>
        <dbReference type="SAM" id="SignalP"/>
    </source>
</evidence>
<dbReference type="InterPro" id="IPR036761">
    <property type="entry name" value="TTHA0802/YceI-like_sf"/>
</dbReference>
<feature type="chain" id="PRO_5003126847" evidence="1">
    <location>
        <begin position="28"/>
        <end position="192"/>
    </location>
</feature>
<proteinExistence type="predicted"/>
<dbReference type="InterPro" id="IPR007372">
    <property type="entry name" value="Lipid/polyisoprenoid-bd_YceI"/>
</dbReference>
<evidence type="ECO:0000259" key="2">
    <source>
        <dbReference type="SMART" id="SM00867"/>
    </source>
</evidence>
<dbReference type="Proteomes" id="UP000002696">
    <property type="component" value="Chromosome"/>
</dbReference>
<organism evidence="3 4">
    <name type="scientific">Brevundimonas subvibrioides (strain ATCC 15264 / DSM 4735 / LMG 14903 / NBRC 16000 / CB 81)</name>
    <name type="common">Caulobacter subvibrioides</name>
    <dbReference type="NCBI Taxonomy" id="633149"/>
    <lineage>
        <taxon>Bacteria</taxon>
        <taxon>Pseudomonadati</taxon>
        <taxon>Pseudomonadota</taxon>
        <taxon>Alphaproteobacteria</taxon>
        <taxon>Caulobacterales</taxon>
        <taxon>Caulobacteraceae</taxon>
        <taxon>Brevundimonas</taxon>
    </lineage>
</organism>
<evidence type="ECO:0000313" key="3">
    <source>
        <dbReference type="EMBL" id="ADL01874.1"/>
    </source>
</evidence>
<dbReference type="SMART" id="SM00867">
    <property type="entry name" value="YceI"/>
    <property type="match status" value="1"/>
</dbReference>
<dbReference type="InParanoid" id="D9QLI0"/>
<gene>
    <name evidence="3" type="ordered locus">Bresu_2567</name>
</gene>
<dbReference type="RefSeq" id="WP_013269975.1">
    <property type="nucleotide sequence ID" value="NC_014375.1"/>
</dbReference>
<dbReference type="EMBL" id="CP002102">
    <property type="protein sequence ID" value="ADL01874.1"/>
    <property type="molecule type" value="Genomic_DNA"/>
</dbReference>
<protein>
    <submittedName>
        <fullName evidence="3">YceI family protein</fullName>
    </submittedName>
</protein>
<feature type="signal peptide" evidence="1">
    <location>
        <begin position="1"/>
        <end position="27"/>
    </location>
</feature>
<keyword evidence="1" id="KW-0732">Signal</keyword>
<dbReference type="STRING" id="633149.Bresu_2567"/>
<sequence length="192" mass="20915">MVRRRFLSGLILIAAAVSALDAPPVLAQVSRWVAVPAQSSITMRVASPLGHRTGRFERWNADVRFDPEAPEAARVAVTVEAASLRMDNAALTRPAIGPALLDTERFPDIRFRLTSLRRLDGERFTAQADVTMKGVTRPVSFPVTLRSDGRTAQMTGGFSLDRAAYGIGTQGSWNRLIGRQVRVDVSLATRSA</sequence>
<dbReference type="PANTHER" id="PTHR34406">
    <property type="entry name" value="PROTEIN YCEI"/>
    <property type="match status" value="1"/>
</dbReference>
<evidence type="ECO:0000313" key="4">
    <source>
        <dbReference type="Proteomes" id="UP000002696"/>
    </source>
</evidence>
<keyword evidence="4" id="KW-1185">Reference proteome</keyword>
<dbReference type="SUPFAM" id="SSF101874">
    <property type="entry name" value="YceI-like"/>
    <property type="match status" value="1"/>
</dbReference>
<accession>D9QLI0</accession>
<dbReference type="eggNOG" id="COG2353">
    <property type="taxonomic scope" value="Bacteria"/>
</dbReference>
<dbReference type="Gene3D" id="2.40.128.110">
    <property type="entry name" value="Lipid/polyisoprenoid-binding, YceI-like"/>
    <property type="match status" value="1"/>
</dbReference>